<dbReference type="InterPro" id="IPR032675">
    <property type="entry name" value="LRR_dom_sf"/>
</dbReference>
<gene>
    <name evidence="2" type="primary">LOC105059159</name>
</gene>
<dbReference type="OrthoDB" id="120976at2759"/>
<dbReference type="AlphaFoldDB" id="A0A8N4FC08"/>
<keyword evidence="1" id="KW-1185">Reference proteome</keyword>
<dbReference type="SMART" id="SM00368">
    <property type="entry name" value="LRR_RI"/>
    <property type="match status" value="3"/>
</dbReference>
<dbReference type="PROSITE" id="PS51450">
    <property type="entry name" value="LRR"/>
    <property type="match status" value="1"/>
</dbReference>
<dbReference type="InterPro" id="IPR001611">
    <property type="entry name" value="Leu-rich_rpt"/>
</dbReference>
<name>A0A8N4FC08_ELAGV</name>
<protein>
    <submittedName>
        <fullName evidence="2">Uncharacterized protein LOC105059159 isoform X1</fullName>
    </submittedName>
</protein>
<dbReference type="PANTHER" id="PTHR47818:SF2">
    <property type="entry name" value="F-BOX DOMAIN-CONTAINING PROTEIN"/>
    <property type="match status" value="1"/>
</dbReference>
<reference evidence="2" key="1">
    <citation type="submission" date="2025-08" db="UniProtKB">
        <authorList>
            <consortium name="RefSeq"/>
        </authorList>
    </citation>
    <scope>IDENTIFICATION</scope>
</reference>
<evidence type="ECO:0000313" key="2">
    <source>
        <dbReference type="RefSeq" id="XP_029124486.1"/>
    </source>
</evidence>
<proteinExistence type="predicted"/>
<evidence type="ECO:0000313" key="1">
    <source>
        <dbReference type="Proteomes" id="UP000504607"/>
    </source>
</evidence>
<sequence>MHPDRRHYFARLIRVGYDIIGVIPKKMPEVPTLFSLCVQEIAIAVLDGYEYAQDILELPSDLVDCIILNLPPLALQNIYELSVDGCGKGGIASNGINDGRKRGRFHGVMSFIKKTNTVCKKRFTKREDNFRYGDFNTAWKMLFKKRWPEHIKKIQPINCVTTQYASGMCSLVNQSVDWQQLYWEKHLQSCLDDAAEIALLPAFDGYIGELRISDSIVNAIGHTGNIACNCLKLSYHCNKFGHYARCLKLQNVLCVAEICELLRGSKLQALVFRRIISSAQVNGLCMLLNQHWETLLSLEFIYCRLPPNTINQICNSICKEGSRIHGIQHLCVRSSTIFDRKSSSMPPGLLSFISSGRSLVSLHFCETKMQPIFATIIFDTLLQSSSGIVTLEISDNNIAGWLSKVDKKSTDFSSLLGSNLSLKSLSVLSLRGNNLHKEDAEELNRILVHMPNLRSLDLSDNPLTDDGIRNLIPYIIRALEKAHPLSDIKIENCNLSGMGVSELLGNLPTLKEPLKTLSLADNDLGSYVAAPLAKFLGNSGVRVLNIEDIELGPLGFQELEKEMPNKMALFDINISKNRGGIRAAYFVAKVILQAPDLVSINAGGNIMPPESVKVIYDALKQSKGKLERLDFTGNTQLCHSSYISVLLEFHCHGKPIVVIPSLRTTDAPYDDDP</sequence>
<organism evidence="1 2">
    <name type="scientific">Elaeis guineensis var. tenera</name>
    <name type="common">Oil palm</name>
    <dbReference type="NCBI Taxonomy" id="51953"/>
    <lineage>
        <taxon>Eukaryota</taxon>
        <taxon>Viridiplantae</taxon>
        <taxon>Streptophyta</taxon>
        <taxon>Embryophyta</taxon>
        <taxon>Tracheophyta</taxon>
        <taxon>Spermatophyta</taxon>
        <taxon>Magnoliopsida</taxon>
        <taxon>Liliopsida</taxon>
        <taxon>Arecaceae</taxon>
        <taxon>Arecoideae</taxon>
        <taxon>Cocoseae</taxon>
        <taxon>Elaeidinae</taxon>
        <taxon>Elaeis</taxon>
    </lineage>
</organism>
<dbReference type="Gene3D" id="3.80.10.10">
    <property type="entry name" value="Ribonuclease Inhibitor"/>
    <property type="match status" value="2"/>
</dbReference>
<accession>A0A8N4FC08</accession>
<dbReference type="Proteomes" id="UP000504607">
    <property type="component" value="Chromosome 16"/>
</dbReference>
<dbReference type="PANTHER" id="PTHR47818">
    <property type="entry name" value="RNI-LIKE SUPERFAMILY PROTEIN"/>
    <property type="match status" value="1"/>
</dbReference>
<dbReference type="Pfam" id="PF13516">
    <property type="entry name" value="LRR_6"/>
    <property type="match status" value="1"/>
</dbReference>
<dbReference type="RefSeq" id="XP_029124486.1">
    <property type="nucleotide sequence ID" value="XM_029268653.1"/>
</dbReference>
<dbReference type="SUPFAM" id="SSF52047">
    <property type="entry name" value="RNI-like"/>
    <property type="match status" value="1"/>
</dbReference>